<dbReference type="AlphaFoldDB" id="A0ABD6S9P3"/>
<accession>A0ABD6S9P3</accession>
<dbReference type="Proteomes" id="UP000219897">
    <property type="component" value="Unassembled WGS sequence"/>
</dbReference>
<sequence length="221" mass="25622">MYRSSHKDMEIGDRIVVIEEVRNGLLQLNPLDEGKIVDLRGQVSAGVWFMHVGQYHGEPVSQALELETHYHKKGRLHGVVMELDRKYFALRHRYGGTFDDIWIDEDRALTIPFFEVNEHEREKSNRSVNVGGGVLKAIYQYPFPYVMQVVDEAFTDWTEKHSKTRKLTEEERECGEYPSHWETALTEESSEAFHKKKEEVEIAFAKATGVYVPFLGGLIFE</sequence>
<dbReference type="EMBL" id="NTYF01000023">
    <property type="protein sequence ID" value="PER55760.1"/>
    <property type="molecule type" value="Genomic_DNA"/>
</dbReference>
<protein>
    <submittedName>
        <fullName evidence="1">Uncharacterized protein</fullName>
    </submittedName>
</protein>
<reference evidence="1 2" key="1">
    <citation type="submission" date="2017-09" db="EMBL/GenBank/DDBJ databases">
        <title>Large-scale bioinformatics analysis of Bacillus genomes uncovers conserved roles of natural products in bacterial physiology.</title>
        <authorList>
            <consortium name="Agbiome Team Llc"/>
            <person name="Bleich R.M."/>
            <person name="Kirk G.J."/>
            <person name="Santa Maria K.C."/>
            <person name="Allen S.E."/>
            <person name="Farag S."/>
            <person name="Shank E.A."/>
            <person name="Bowers A."/>
        </authorList>
    </citation>
    <scope>NUCLEOTIDE SEQUENCE [LARGE SCALE GENOMIC DNA]</scope>
    <source>
        <strain evidence="1 2">AFS005140</strain>
    </source>
</reference>
<gene>
    <name evidence="1" type="ORF">CN495_08380</name>
</gene>
<dbReference type="RefSeq" id="WP_098317098.1">
    <property type="nucleotide sequence ID" value="NZ_NTYF01000023.1"/>
</dbReference>
<proteinExistence type="predicted"/>
<evidence type="ECO:0000313" key="1">
    <source>
        <dbReference type="EMBL" id="PER55760.1"/>
    </source>
</evidence>
<evidence type="ECO:0000313" key="2">
    <source>
        <dbReference type="Proteomes" id="UP000219897"/>
    </source>
</evidence>
<organism evidence="1 2">
    <name type="scientific">Bacillus thuringiensis</name>
    <dbReference type="NCBI Taxonomy" id="1428"/>
    <lineage>
        <taxon>Bacteria</taxon>
        <taxon>Bacillati</taxon>
        <taxon>Bacillota</taxon>
        <taxon>Bacilli</taxon>
        <taxon>Bacillales</taxon>
        <taxon>Bacillaceae</taxon>
        <taxon>Bacillus</taxon>
        <taxon>Bacillus cereus group</taxon>
    </lineage>
</organism>
<name>A0ABD6S9P3_BACTU</name>
<comment type="caution">
    <text evidence="1">The sequence shown here is derived from an EMBL/GenBank/DDBJ whole genome shotgun (WGS) entry which is preliminary data.</text>
</comment>